<name>A0A811YLS9_NYCPR</name>
<evidence type="ECO:0000313" key="3">
    <source>
        <dbReference type="Proteomes" id="UP000645828"/>
    </source>
</evidence>
<accession>A0A811YLS9</accession>
<sequence length="175" mass="18942">MTFEDLRLKEIGQSGEERYCLIPLIGESLHQAALVWNGGTGGICGLGRALAPEGNQKKGRSLPQFLADCFCDVEALRAYYQPLTYIREPYGPYFRGTYFIPKQGGTGNSRLLEFTEVVDASGYATNHQGLDTPRLPSPRPLPHQAGSQQGSVECPTVLHTSGFHLGSLNMGVGVG</sequence>
<comment type="caution">
    <text evidence="2">The sequence shown here is derived from an EMBL/GenBank/DDBJ whole genome shotgun (WGS) entry which is preliminary data.</text>
</comment>
<evidence type="ECO:0000256" key="1">
    <source>
        <dbReference type="SAM" id="MobiDB-lite"/>
    </source>
</evidence>
<gene>
    <name evidence="2" type="ORF">NYPRO_LOCUS11199</name>
</gene>
<dbReference type="AlphaFoldDB" id="A0A811YLS9"/>
<dbReference type="EMBL" id="CAJHUB010000681">
    <property type="protein sequence ID" value="CAD7678401.1"/>
    <property type="molecule type" value="Genomic_DNA"/>
</dbReference>
<feature type="region of interest" description="Disordered" evidence="1">
    <location>
        <begin position="125"/>
        <end position="150"/>
    </location>
</feature>
<dbReference type="Proteomes" id="UP000645828">
    <property type="component" value="Unassembled WGS sequence"/>
</dbReference>
<protein>
    <submittedName>
        <fullName evidence="2">(raccoon dog) hypothetical protein</fullName>
    </submittedName>
</protein>
<keyword evidence="3" id="KW-1185">Reference proteome</keyword>
<organism evidence="2 3">
    <name type="scientific">Nyctereutes procyonoides</name>
    <name type="common">Raccoon dog</name>
    <name type="synonym">Canis procyonoides</name>
    <dbReference type="NCBI Taxonomy" id="34880"/>
    <lineage>
        <taxon>Eukaryota</taxon>
        <taxon>Metazoa</taxon>
        <taxon>Chordata</taxon>
        <taxon>Craniata</taxon>
        <taxon>Vertebrata</taxon>
        <taxon>Euteleostomi</taxon>
        <taxon>Mammalia</taxon>
        <taxon>Eutheria</taxon>
        <taxon>Laurasiatheria</taxon>
        <taxon>Carnivora</taxon>
        <taxon>Caniformia</taxon>
        <taxon>Canidae</taxon>
        <taxon>Nyctereutes</taxon>
    </lineage>
</organism>
<evidence type="ECO:0000313" key="2">
    <source>
        <dbReference type="EMBL" id="CAD7678401.1"/>
    </source>
</evidence>
<reference evidence="2" key="1">
    <citation type="submission" date="2020-12" db="EMBL/GenBank/DDBJ databases">
        <authorList>
            <consortium name="Molecular Ecology Group"/>
        </authorList>
    </citation>
    <scope>NUCLEOTIDE SEQUENCE</scope>
    <source>
        <strain evidence="2">TBG_1078</strain>
    </source>
</reference>
<proteinExistence type="predicted"/>